<evidence type="ECO:0000313" key="1">
    <source>
        <dbReference type="EMBL" id="RLY03393.1"/>
    </source>
</evidence>
<dbReference type="AlphaFoldDB" id="A0A3L9DTP5"/>
<dbReference type="RefSeq" id="WP_043983200.1">
    <property type="nucleotide sequence ID" value="NZ_RCVM01000008.1"/>
</dbReference>
<comment type="caution">
    <text evidence="1">The sequence shown here is derived from an EMBL/GenBank/DDBJ whole genome shotgun (WGS) entry which is preliminary data.</text>
</comment>
<proteinExistence type="predicted"/>
<sequence length="155" mass="18258">MRIYKSVRLASVTSFWVDELIEFKQKQLEKEIAQGLIEKAENSLLSDFPFLNGVSRNIAFKVSFSSIVEMCYRNTTSYDSEDWDMLAQEMDKLSFKIDSDASTTPKLYLDDEIWNGLESYQRKFMGENNRRILRLSYIIKLVIFAGYKQYQKEIL</sequence>
<reference evidence="1 2" key="1">
    <citation type="submission" date="2018-10" db="EMBL/GenBank/DDBJ databases">
        <title>Streptococcus hillyeri sp. nov., isolated from equine tracheal sample.</title>
        <authorList>
            <person name="Macfadyen A.C."/>
            <person name="Waller A."/>
            <person name="Paterson G.K."/>
        </authorList>
    </citation>
    <scope>NUCLEOTIDE SEQUENCE [LARGE SCALE GENOMIC DNA]</scope>
    <source>
        <strain evidence="1 2">28462</strain>
    </source>
</reference>
<name>A0A3L9DTP5_9STRE</name>
<keyword evidence="2" id="KW-1185">Reference proteome</keyword>
<organism evidence="1 2">
    <name type="scientific">Streptococcus hillyeri</name>
    <dbReference type="NCBI Taxonomy" id="2282420"/>
    <lineage>
        <taxon>Bacteria</taxon>
        <taxon>Bacillati</taxon>
        <taxon>Bacillota</taxon>
        <taxon>Bacilli</taxon>
        <taxon>Lactobacillales</taxon>
        <taxon>Streptococcaceae</taxon>
        <taxon>Streptococcus</taxon>
    </lineage>
</organism>
<gene>
    <name evidence="1" type="ORF">EAF07_05040</name>
</gene>
<protein>
    <submittedName>
        <fullName evidence="1">Uncharacterized protein</fullName>
    </submittedName>
</protein>
<accession>A0A3L9DTP5</accession>
<dbReference type="Proteomes" id="UP000279194">
    <property type="component" value="Unassembled WGS sequence"/>
</dbReference>
<dbReference type="EMBL" id="RCVM01000008">
    <property type="protein sequence ID" value="RLY03393.1"/>
    <property type="molecule type" value="Genomic_DNA"/>
</dbReference>
<evidence type="ECO:0000313" key="2">
    <source>
        <dbReference type="Proteomes" id="UP000279194"/>
    </source>
</evidence>